<dbReference type="Gene3D" id="2.40.340.10">
    <property type="entry name" value="MoeA, C-terminal, domain IV"/>
    <property type="match status" value="1"/>
</dbReference>
<dbReference type="InterPro" id="IPR036135">
    <property type="entry name" value="MoeA_linker/N_sf"/>
</dbReference>
<dbReference type="STRING" id="44933.SAMN05660971_00503"/>
<dbReference type="Proteomes" id="UP000321726">
    <property type="component" value="Unassembled WGS sequence"/>
</dbReference>
<dbReference type="GO" id="GO:0005829">
    <property type="term" value="C:cytosol"/>
    <property type="evidence" value="ECO:0007669"/>
    <property type="project" value="TreeGrafter"/>
</dbReference>
<keyword evidence="6 11" id="KW-0808">Transferase</keyword>
<dbReference type="UniPathway" id="UPA00344"/>
<dbReference type="PANTHER" id="PTHR10192:SF5">
    <property type="entry name" value="GEPHYRIN"/>
    <property type="match status" value="1"/>
</dbReference>
<dbReference type="EC" id="2.10.1.1" evidence="11"/>
<evidence type="ECO:0000256" key="4">
    <source>
        <dbReference type="ARBA" id="ARBA00010763"/>
    </source>
</evidence>
<dbReference type="Gene3D" id="3.90.105.10">
    <property type="entry name" value="Molybdopterin biosynthesis moea protein, domain 2"/>
    <property type="match status" value="1"/>
</dbReference>
<dbReference type="InterPro" id="IPR005111">
    <property type="entry name" value="MoeA_C_domain_IV"/>
</dbReference>
<evidence type="ECO:0000256" key="11">
    <source>
        <dbReference type="RuleBase" id="RU365090"/>
    </source>
</evidence>
<name>A0A1M7AGV9_9GAMM</name>
<keyword evidence="9 11" id="KW-0501">Molybdenum cofactor biosynthesis</keyword>
<dbReference type="SMART" id="SM00852">
    <property type="entry name" value="MoCF_biosynth"/>
    <property type="match status" value="1"/>
</dbReference>
<dbReference type="InterPro" id="IPR036688">
    <property type="entry name" value="MoeA_C_domain_IV_sf"/>
</dbReference>
<reference evidence="14 15" key="1">
    <citation type="submission" date="2016-11" db="EMBL/GenBank/DDBJ databases">
        <authorList>
            <person name="Jaros S."/>
            <person name="Januszkiewicz K."/>
            <person name="Wedrychowicz H."/>
        </authorList>
    </citation>
    <scope>NUCLEOTIDE SEQUENCE [LARGE SCALE GENOMIC DNA]</scope>
    <source>
        <strain evidence="14 15">DSM 4740</strain>
    </source>
</reference>
<dbReference type="NCBIfam" id="TIGR00177">
    <property type="entry name" value="molyb_syn"/>
    <property type="match status" value="1"/>
</dbReference>
<sequence>MSIDCGCSERHGDGHSLTDPLKARQWLIDEVIPCGGSERVSLSSAHGRVLAEPLTARLDLPGVDNSAMDGYALRRADLTGSTGLAVSARIPAGVAPEPLLSGSCARIFTGAPLPRGADCVVPQEQVSIDADGLVNCLKAPVTGQHIRRRGEEVQIGDPLLEAGTVINAITCAMLASQGLREITVRRRVRVALLCTGSELVTPGTPLAPGQLYNSNAAMLSAALTQQQAEVLDFGIIADHPEDLERALLDAAETADLIVCSGGVSVGEEDHVRPCLERVGAIHLHGVAMKPGKPFTFGHIGDTLEQGTPVIALPGNPSAALIAWRMLGQPCLQRRQGRTPAELERWTVEAGFHKRAPRQRRELLRVCLEPLRGTTRAVLAGAQGSNMLRTAHNADGYLIVEPGNDVILGEHYIYLPASQFLC</sequence>
<comment type="similarity">
    <text evidence="4 11">Belongs to the MoeA family.</text>
</comment>
<feature type="domain" description="MoaB/Mog" evidence="12">
    <location>
        <begin position="191"/>
        <end position="333"/>
    </location>
</feature>
<comment type="pathway">
    <text evidence="3 11">Cofactor biosynthesis; molybdopterin biosynthesis.</text>
</comment>
<dbReference type="InterPro" id="IPR005110">
    <property type="entry name" value="MoeA_linker/N"/>
</dbReference>
<dbReference type="Pfam" id="PF03453">
    <property type="entry name" value="MoeA_N"/>
    <property type="match status" value="1"/>
</dbReference>
<dbReference type="SUPFAM" id="SSF63867">
    <property type="entry name" value="MoeA C-terminal domain-like"/>
    <property type="match status" value="1"/>
</dbReference>
<dbReference type="SUPFAM" id="SSF53218">
    <property type="entry name" value="Molybdenum cofactor biosynthesis proteins"/>
    <property type="match status" value="1"/>
</dbReference>
<dbReference type="Proteomes" id="UP000184123">
    <property type="component" value="Unassembled WGS sequence"/>
</dbReference>
<comment type="catalytic activity">
    <reaction evidence="10">
        <text>adenylyl-molybdopterin + molybdate = Mo-molybdopterin + AMP + H(+)</text>
        <dbReference type="Rhea" id="RHEA:35047"/>
        <dbReference type="ChEBI" id="CHEBI:15378"/>
        <dbReference type="ChEBI" id="CHEBI:36264"/>
        <dbReference type="ChEBI" id="CHEBI:62727"/>
        <dbReference type="ChEBI" id="CHEBI:71302"/>
        <dbReference type="ChEBI" id="CHEBI:456215"/>
        <dbReference type="EC" id="2.10.1.1"/>
    </reaction>
</comment>
<evidence type="ECO:0000313" key="13">
    <source>
        <dbReference type="EMBL" id="GEN22395.1"/>
    </source>
</evidence>
<gene>
    <name evidence="13" type="ORF">HCU01_03440</name>
    <name evidence="14" type="ORF">SAMN05660971_00503</name>
</gene>
<keyword evidence="5 11" id="KW-0500">Molybdenum</keyword>
<dbReference type="Gene3D" id="3.40.980.10">
    <property type="entry name" value="MoaB/Mog-like domain"/>
    <property type="match status" value="1"/>
</dbReference>
<dbReference type="NCBIfam" id="NF045515">
    <property type="entry name" value="Glp_gephyrin"/>
    <property type="match status" value="1"/>
</dbReference>
<dbReference type="InterPro" id="IPR038987">
    <property type="entry name" value="MoeA-like"/>
</dbReference>
<dbReference type="InterPro" id="IPR008284">
    <property type="entry name" value="MoCF_biosynth_CS"/>
</dbReference>
<evidence type="ECO:0000313" key="16">
    <source>
        <dbReference type="Proteomes" id="UP000321726"/>
    </source>
</evidence>
<keyword evidence="7 11" id="KW-0479">Metal-binding</keyword>
<evidence type="ECO:0000313" key="14">
    <source>
        <dbReference type="EMBL" id="SHL41845.1"/>
    </source>
</evidence>
<dbReference type="AlphaFoldDB" id="A0A1M7AGV9"/>
<evidence type="ECO:0000256" key="10">
    <source>
        <dbReference type="ARBA" id="ARBA00047317"/>
    </source>
</evidence>
<evidence type="ECO:0000256" key="8">
    <source>
        <dbReference type="ARBA" id="ARBA00022842"/>
    </source>
</evidence>
<dbReference type="Pfam" id="PF03454">
    <property type="entry name" value="MoeA_C"/>
    <property type="match status" value="1"/>
</dbReference>
<reference evidence="13 16" key="2">
    <citation type="submission" date="2019-07" db="EMBL/GenBank/DDBJ databases">
        <title>Whole genome shotgun sequence of Halomonas cupida NBRC 102219.</title>
        <authorList>
            <person name="Hosoyama A."/>
            <person name="Uohara A."/>
            <person name="Ohji S."/>
            <person name="Ichikawa N."/>
        </authorList>
    </citation>
    <scope>NUCLEOTIDE SEQUENCE [LARGE SCALE GENOMIC DNA]</scope>
    <source>
        <strain evidence="13 16">NBRC 102219</strain>
    </source>
</reference>
<dbReference type="GO" id="GO:0061599">
    <property type="term" value="F:molybdopterin molybdotransferase activity"/>
    <property type="evidence" value="ECO:0007669"/>
    <property type="project" value="UniProtKB-UniRule"/>
</dbReference>
<evidence type="ECO:0000256" key="6">
    <source>
        <dbReference type="ARBA" id="ARBA00022679"/>
    </source>
</evidence>
<keyword evidence="8 11" id="KW-0460">Magnesium</keyword>
<dbReference type="OrthoDB" id="9804758at2"/>
<organism evidence="14 15">
    <name type="scientific">Halomonas cupida</name>
    <dbReference type="NCBI Taxonomy" id="44933"/>
    <lineage>
        <taxon>Bacteria</taxon>
        <taxon>Pseudomonadati</taxon>
        <taxon>Pseudomonadota</taxon>
        <taxon>Gammaproteobacteria</taxon>
        <taxon>Oceanospirillales</taxon>
        <taxon>Halomonadaceae</taxon>
        <taxon>Halomonas</taxon>
    </lineage>
</organism>
<dbReference type="InterPro" id="IPR036425">
    <property type="entry name" value="MoaB/Mog-like_dom_sf"/>
</dbReference>
<dbReference type="SUPFAM" id="SSF63882">
    <property type="entry name" value="MoeA N-terminal region -like"/>
    <property type="match status" value="1"/>
</dbReference>
<evidence type="ECO:0000313" key="15">
    <source>
        <dbReference type="Proteomes" id="UP000184123"/>
    </source>
</evidence>
<evidence type="ECO:0000256" key="5">
    <source>
        <dbReference type="ARBA" id="ARBA00022505"/>
    </source>
</evidence>
<dbReference type="Pfam" id="PF00994">
    <property type="entry name" value="MoCF_biosynth"/>
    <property type="match status" value="1"/>
</dbReference>
<dbReference type="GO" id="GO:0046872">
    <property type="term" value="F:metal ion binding"/>
    <property type="evidence" value="ECO:0007669"/>
    <property type="project" value="UniProtKB-UniRule"/>
</dbReference>
<evidence type="ECO:0000256" key="3">
    <source>
        <dbReference type="ARBA" id="ARBA00005046"/>
    </source>
</evidence>
<dbReference type="EMBL" id="BJXU01000011">
    <property type="protein sequence ID" value="GEN22395.1"/>
    <property type="molecule type" value="Genomic_DNA"/>
</dbReference>
<evidence type="ECO:0000256" key="7">
    <source>
        <dbReference type="ARBA" id="ARBA00022723"/>
    </source>
</evidence>
<dbReference type="FunFam" id="3.40.980.10:FF:000004">
    <property type="entry name" value="Molybdopterin molybdenumtransferase"/>
    <property type="match status" value="1"/>
</dbReference>
<dbReference type="EMBL" id="FRCA01000001">
    <property type="protein sequence ID" value="SHL41845.1"/>
    <property type="molecule type" value="Genomic_DNA"/>
</dbReference>
<protein>
    <recommendedName>
        <fullName evidence="11">Molybdopterin molybdenumtransferase</fullName>
        <ecNumber evidence="11">2.10.1.1</ecNumber>
    </recommendedName>
</protein>
<accession>A0A1M7AGV9</accession>
<evidence type="ECO:0000256" key="9">
    <source>
        <dbReference type="ARBA" id="ARBA00023150"/>
    </source>
</evidence>
<dbReference type="GO" id="GO:0006777">
    <property type="term" value="P:Mo-molybdopterin cofactor biosynthetic process"/>
    <property type="evidence" value="ECO:0007669"/>
    <property type="project" value="UniProtKB-UniRule"/>
</dbReference>
<keyword evidence="16" id="KW-1185">Reference proteome</keyword>
<evidence type="ECO:0000259" key="12">
    <source>
        <dbReference type="SMART" id="SM00852"/>
    </source>
</evidence>
<comment type="function">
    <text evidence="2 11">Catalyzes the insertion of molybdate into adenylated molybdopterin with the concomitant release of AMP.</text>
</comment>
<dbReference type="Gene3D" id="2.170.190.11">
    <property type="entry name" value="Molybdopterin biosynthesis moea protein, domain 3"/>
    <property type="match status" value="1"/>
</dbReference>
<dbReference type="RefSeq" id="WP_084541669.1">
    <property type="nucleotide sequence ID" value="NZ_BJXU01000011.1"/>
</dbReference>
<evidence type="ECO:0000256" key="1">
    <source>
        <dbReference type="ARBA" id="ARBA00001946"/>
    </source>
</evidence>
<comment type="cofactor">
    <cofactor evidence="1 11">
        <name>Mg(2+)</name>
        <dbReference type="ChEBI" id="CHEBI:18420"/>
    </cofactor>
</comment>
<dbReference type="PANTHER" id="PTHR10192">
    <property type="entry name" value="MOLYBDOPTERIN BIOSYNTHESIS PROTEIN"/>
    <property type="match status" value="1"/>
</dbReference>
<dbReference type="PROSITE" id="PS01079">
    <property type="entry name" value="MOCF_BIOSYNTHESIS_2"/>
    <property type="match status" value="1"/>
</dbReference>
<proteinExistence type="inferred from homology"/>
<evidence type="ECO:0000256" key="2">
    <source>
        <dbReference type="ARBA" id="ARBA00002901"/>
    </source>
</evidence>
<dbReference type="InterPro" id="IPR001453">
    <property type="entry name" value="MoaB/Mog_dom"/>
</dbReference>
<dbReference type="CDD" id="cd00887">
    <property type="entry name" value="MoeA"/>
    <property type="match status" value="1"/>
</dbReference>